<accession>A0A7W8NDZ7</accession>
<dbReference type="CDD" id="cd00063">
    <property type="entry name" value="FN3"/>
    <property type="match status" value="1"/>
</dbReference>
<sequence>MQKREMVGFLMLTGALASCGDGGAAPGQIPANPTTFTAAAKGSTQVQLDWSGVEAGAHVVLERKFNNGAYATLKDNLTTTSWLDENLTPNTTYTYRLKATNAVGSSSGLEKSATTADSGNPDFTLDATPNTLSIGPGQSSATTVSVTRPQNPDGTVALTLEGEVVGTGPDKIAGTFSEGNNTLSLTVGSNVPVGLYDLTVRGTNGSVTKAANVRVVVEKWLLVDDDRSGNNWPTSNPAPDSDGDKFMRAAMAGKVFDVAVVPYSASGQAKDEPDGPSTETMKKYSGVMWYTGNTIVNPVTSGDVANLQGYLNTANRKVVLFSPGFVRTSATNGSTMAEPGEAVQTFFKAYAGVDKLAYAGLINGSYTVTGQANTVMQGLSLTLKQGANRADLAPGQGTQTLLSAGSAVVATVRSGVGTATSSRLTLLGLPTSNLTQDDTTALLGKLMR</sequence>
<protein>
    <recommendedName>
        <fullName evidence="2">Fibronectin type-III domain-containing protein</fullName>
    </recommendedName>
</protein>
<evidence type="ECO:0000256" key="1">
    <source>
        <dbReference type="SAM" id="MobiDB-lite"/>
    </source>
</evidence>
<feature type="region of interest" description="Disordered" evidence="1">
    <location>
        <begin position="134"/>
        <end position="153"/>
    </location>
</feature>
<evidence type="ECO:0000259" key="2">
    <source>
        <dbReference type="PROSITE" id="PS50853"/>
    </source>
</evidence>
<dbReference type="SMART" id="SM00060">
    <property type="entry name" value="FN3"/>
    <property type="match status" value="1"/>
</dbReference>
<dbReference type="PROSITE" id="PS50853">
    <property type="entry name" value="FN3"/>
    <property type="match status" value="1"/>
</dbReference>
<dbReference type="Gene3D" id="2.60.40.10">
    <property type="entry name" value="Immunoglobulins"/>
    <property type="match status" value="1"/>
</dbReference>
<dbReference type="PROSITE" id="PS51257">
    <property type="entry name" value="PROKAR_LIPOPROTEIN"/>
    <property type="match status" value="1"/>
</dbReference>
<dbReference type="AlphaFoldDB" id="A0A7W8NDZ7"/>
<dbReference type="Proteomes" id="UP000552709">
    <property type="component" value="Unassembled WGS sequence"/>
</dbReference>
<evidence type="ECO:0000313" key="3">
    <source>
        <dbReference type="EMBL" id="MBB5362851.1"/>
    </source>
</evidence>
<evidence type="ECO:0000313" key="4">
    <source>
        <dbReference type="Proteomes" id="UP000552709"/>
    </source>
</evidence>
<proteinExistence type="predicted"/>
<dbReference type="RefSeq" id="WP_184130654.1">
    <property type="nucleotide sequence ID" value="NZ_JACHFL010000004.1"/>
</dbReference>
<comment type="caution">
    <text evidence="3">The sequence shown here is derived from an EMBL/GenBank/DDBJ whole genome shotgun (WGS) entry which is preliminary data.</text>
</comment>
<gene>
    <name evidence="3" type="ORF">HNQ08_001949</name>
</gene>
<dbReference type="InterPro" id="IPR036116">
    <property type="entry name" value="FN3_sf"/>
</dbReference>
<reference evidence="3 4" key="1">
    <citation type="submission" date="2020-08" db="EMBL/GenBank/DDBJ databases">
        <title>Genomic Encyclopedia of Type Strains, Phase IV (KMG-IV): sequencing the most valuable type-strain genomes for metagenomic binning, comparative biology and taxonomic classification.</title>
        <authorList>
            <person name="Goeker M."/>
        </authorList>
    </citation>
    <scope>NUCLEOTIDE SEQUENCE [LARGE SCALE GENOMIC DNA]</scope>
    <source>
        <strain evidence="3 4">DSM 27939</strain>
    </source>
</reference>
<dbReference type="SUPFAM" id="SSF49265">
    <property type="entry name" value="Fibronectin type III"/>
    <property type="match status" value="1"/>
</dbReference>
<keyword evidence="4" id="KW-1185">Reference proteome</keyword>
<organism evidence="3 4">
    <name type="scientific">Deinococcus humi</name>
    <dbReference type="NCBI Taxonomy" id="662880"/>
    <lineage>
        <taxon>Bacteria</taxon>
        <taxon>Thermotogati</taxon>
        <taxon>Deinococcota</taxon>
        <taxon>Deinococci</taxon>
        <taxon>Deinococcales</taxon>
        <taxon>Deinococcaceae</taxon>
        <taxon>Deinococcus</taxon>
    </lineage>
</organism>
<feature type="domain" description="Fibronectin type-III" evidence="2">
    <location>
        <begin position="29"/>
        <end position="118"/>
    </location>
</feature>
<name>A0A7W8NDZ7_9DEIO</name>
<dbReference type="EMBL" id="JACHFL010000004">
    <property type="protein sequence ID" value="MBB5362851.1"/>
    <property type="molecule type" value="Genomic_DNA"/>
</dbReference>
<dbReference type="InterPro" id="IPR013783">
    <property type="entry name" value="Ig-like_fold"/>
</dbReference>
<dbReference type="InterPro" id="IPR003961">
    <property type="entry name" value="FN3_dom"/>
</dbReference>